<keyword evidence="9" id="KW-0472">Membrane</keyword>
<dbReference type="AlphaFoldDB" id="A0A081C0V7"/>
<dbReference type="SMART" id="SM00382">
    <property type="entry name" value="AAA"/>
    <property type="match status" value="2"/>
</dbReference>
<dbReference type="EMBL" id="DF820467">
    <property type="protein sequence ID" value="GAK58212.1"/>
    <property type="molecule type" value="Genomic_DNA"/>
</dbReference>
<dbReference type="InterPro" id="IPR003593">
    <property type="entry name" value="AAA+_ATPase"/>
</dbReference>
<dbReference type="HOGENOM" id="CLU_000604_92_3_0"/>
<dbReference type="InterPro" id="IPR050107">
    <property type="entry name" value="ABC_carbohydrate_import_ATPase"/>
</dbReference>
<evidence type="ECO:0000313" key="11">
    <source>
        <dbReference type="EMBL" id="GAK58212.1"/>
    </source>
</evidence>
<dbReference type="InterPro" id="IPR027417">
    <property type="entry name" value="P-loop_NTPase"/>
</dbReference>
<dbReference type="Proteomes" id="UP000030661">
    <property type="component" value="Unassembled WGS sequence"/>
</dbReference>
<dbReference type="Pfam" id="PF00005">
    <property type="entry name" value="ABC_tran"/>
    <property type="match status" value="2"/>
</dbReference>
<evidence type="ECO:0000259" key="10">
    <source>
        <dbReference type="PROSITE" id="PS50893"/>
    </source>
</evidence>
<keyword evidence="8" id="KW-1278">Translocase</keyword>
<dbReference type="FunFam" id="3.40.50.300:FF:000127">
    <property type="entry name" value="Ribose import ATP-binding protein RbsA"/>
    <property type="match status" value="1"/>
</dbReference>
<keyword evidence="3" id="KW-1003">Cell membrane</keyword>
<proteinExistence type="predicted"/>
<feature type="domain" description="ABC transporter" evidence="10">
    <location>
        <begin position="4"/>
        <end position="241"/>
    </location>
</feature>
<dbReference type="SUPFAM" id="SSF52540">
    <property type="entry name" value="P-loop containing nucleoside triphosphate hydrolases"/>
    <property type="match status" value="2"/>
</dbReference>
<dbReference type="PANTHER" id="PTHR43790:SF3">
    <property type="entry name" value="D-ALLOSE IMPORT ATP-BINDING PROTEIN ALSA-RELATED"/>
    <property type="match status" value="1"/>
</dbReference>
<keyword evidence="2" id="KW-0813">Transport</keyword>
<dbReference type="GO" id="GO:0005886">
    <property type="term" value="C:plasma membrane"/>
    <property type="evidence" value="ECO:0007669"/>
    <property type="project" value="UniProtKB-SubCell"/>
</dbReference>
<dbReference type="PROSITE" id="PS50893">
    <property type="entry name" value="ABC_TRANSPORTER_2"/>
    <property type="match status" value="2"/>
</dbReference>
<dbReference type="InterPro" id="IPR017871">
    <property type="entry name" value="ABC_transporter-like_CS"/>
</dbReference>
<dbReference type="PANTHER" id="PTHR43790">
    <property type="entry name" value="CARBOHYDRATE TRANSPORT ATP-BINDING PROTEIN MG119-RELATED"/>
    <property type="match status" value="1"/>
</dbReference>
<dbReference type="Gene3D" id="3.40.50.300">
    <property type="entry name" value="P-loop containing nucleotide triphosphate hydrolases"/>
    <property type="match status" value="2"/>
</dbReference>
<keyword evidence="5" id="KW-0677">Repeat</keyword>
<sequence>MNILELRNITRQFPGVTALKDVDFQLRAGEVHALVGENGAGKSTLVKIITGVLQPTQGELLYEGQPVVWHDARDSIQRGIAAIYQDPAIFPDLNVAENIFMGHQPHHKTTRKIYWRQLYLQTEELMRSLNVHIKATDRIRGLSIAERQLVEIAKALSINAKIVIMDEPTSALSISESKELFRIIADLKRQGVSVIFISHRLEDIFQVADRVTALRDGTHVGTRNIGEVTLDGLVQMMVGREVTNLFPKIQVEQGREVLRVEGLARKGEFRDVSFQVREGEILGLYGLVGAGRTEVAKAIFGMTPPDRGAISIYGEPATIRKPQDAIAKGIAYVPEDRDKEGIILNMNVTSNITLPILRQFSRLGWLDNKGERKTAQEYASMLDVKSAGLHQHVIGLSGGNKQKVSLAKWLASQAKILLFDEPTKGIDIGAKSSVHRFISELAAKGYAIVMISSELPEILGMSDNILVMHEGLIKGYFSRKDATQEDILTTALADNA</sequence>
<organism evidence="11">
    <name type="scientific">Vecturithrix granuli</name>
    <dbReference type="NCBI Taxonomy" id="1499967"/>
    <lineage>
        <taxon>Bacteria</taxon>
        <taxon>Candidatus Moduliflexota</taxon>
        <taxon>Candidatus Vecturitrichia</taxon>
        <taxon>Candidatus Vecturitrichales</taxon>
        <taxon>Candidatus Vecturitrichaceae</taxon>
        <taxon>Candidatus Vecturithrix</taxon>
    </lineage>
</organism>
<evidence type="ECO:0000256" key="7">
    <source>
        <dbReference type="ARBA" id="ARBA00022840"/>
    </source>
</evidence>
<evidence type="ECO:0000256" key="6">
    <source>
        <dbReference type="ARBA" id="ARBA00022741"/>
    </source>
</evidence>
<dbReference type="STRING" id="1499967.U27_05185"/>
<keyword evidence="12" id="KW-1185">Reference proteome</keyword>
<evidence type="ECO:0000256" key="9">
    <source>
        <dbReference type="ARBA" id="ARBA00023136"/>
    </source>
</evidence>
<evidence type="ECO:0000256" key="4">
    <source>
        <dbReference type="ARBA" id="ARBA00022597"/>
    </source>
</evidence>
<keyword evidence="6" id="KW-0547">Nucleotide-binding</keyword>
<evidence type="ECO:0000256" key="5">
    <source>
        <dbReference type="ARBA" id="ARBA00022737"/>
    </source>
</evidence>
<gene>
    <name evidence="11" type="ORF">U27_05185</name>
</gene>
<dbReference type="GO" id="GO:0005524">
    <property type="term" value="F:ATP binding"/>
    <property type="evidence" value="ECO:0007669"/>
    <property type="project" value="UniProtKB-KW"/>
</dbReference>
<dbReference type="InterPro" id="IPR003439">
    <property type="entry name" value="ABC_transporter-like_ATP-bd"/>
</dbReference>
<keyword evidence="4" id="KW-0762">Sugar transport</keyword>
<evidence type="ECO:0000256" key="1">
    <source>
        <dbReference type="ARBA" id="ARBA00004202"/>
    </source>
</evidence>
<evidence type="ECO:0000313" key="12">
    <source>
        <dbReference type="Proteomes" id="UP000030661"/>
    </source>
</evidence>
<accession>A0A081C0V7</accession>
<evidence type="ECO:0000256" key="8">
    <source>
        <dbReference type="ARBA" id="ARBA00022967"/>
    </source>
</evidence>
<feature type="domain" description="ABC transporter" evidence="10">
    <location>
        <begin position="252"/>
        <end position="495"/>
    </location>
</feature>
<protein>
    <submittedName>
        <fullName evidence="11">Ribose transport ATP-binding protein RbsA</fullName>
    </submittedName>
</protein>
<dbReference type="eggNOG" id="COG1129">
    <property type="taxonomic scope" value="Bacteria"/>
</dbReference>
<dbReference type="CDD" id="cd03216">
    <property type="entry name" value="ABC_Carb_Monos_I"/>
    <property type="match status" value="1"/>
</dbReference>
<reference evidence="11" key="1">
    <citation type="journal article" date="2015" name="PeerJ">
        <title>First genomic representation of candidate bacterial phylum KSB3 points to enhanced environmental sensing as a trigger of wastewater bulking.</title>
        <authorList>
            <person name="Sekiguchi Y."/>
            <person name="Ohashi A."/>
            <person name="Parks D.H."/>
            <person name="Yamauchi T."/>
            <person name="Tyson G.W."/>
            <person name="Hugenholtz P."/>
        </authorList>
    </citation>
    <scope>NUCLEOTIDE SEQUENCE [LARGE SCALE GENOMIC DNA]</scope>
</reference>
<dbReference type="CDD" id="cd03215">
    <property type="entry name" value="ABC_Carb_Monos_II"/>
    <property type="match status" value="1"/>
</dbReference>
<name>A0A081C0V7_VECG1</name>
<evidence type="ECO:0000256" key="2">
    <source>
        <dbReference type="ARBA" id="ARBA00022448"/>
    </source>
</evidence>
<evidence type="ECO:0000256" key="3">
    <source>
        <dbReference type="ARBA" id="ARBA00022475"/>
    </source>
</evidence>
<dbReference type="PROSITE" id="PS00211">
    <property type="entry name" value="ABC_TRANSPORTER_1"/>
    <property type="match status" value="1"/>
</dbReference>
<keyword evidence="7 11" id="KW-0067">ATP-binding</keyword>
<dbReference type="GO" id="GO:0016887">
    <property type="term" value="F:ATP hydrolysis activity"/>
    <property type="evidence" value="ECO:0007669"/>
    <property type="project" value="InterPro"/>
</dbReference>
<comment type="subcellular location">
    <subcellularLocation>
        <location evidence="1">Cell membrane</location>
        <topology evidence="1">Peripheral membrane protein</topology>
    </subcellularLocation>
</comment>